<feature type="non-terminal residue" evidence="1">
    <location>
        <position position="46"/>
    </location>
</feature>
<organism evidence="1 2">
    <name type="scientific">Olpidium bornovanus</name>
    <dbReference type="NCBI Taxonomy" id="278681"/>
    <lineage>
        <taxon>Eukaryota</taxon>
        <taxon>Fungi</taxon>
        <taxon>Fungi incertae sedis</taxon>
        <taxon>Olpidiomycota</taxon>
        <taxon>Olpidiomycotina</taxon>
        <taxon>Olpidiomycetes</taxon>
        <taxon>Olpidiales</taxon>
        <taxon>Olpidiaceae</taxon>
        <taxon>Olpidium</taxon>
    </lineage>
</organism>
<reference evidence="1 2" key="1">
    <citation type="journal article" name="Sci. Rep.">
        <title>Genome-scale phylogenetic analyses confirm Olpidium as the closest living zoosporic fungus to the non-flagellated, terrestrial fungi.</title>
        <authorList>
            <person name="Chang Y."/>
            <person name="Rochon D."/>
            <person name="Sekimoto S."/>
            <person name="Wang Y."/>
            <person name="Chovatia M."/>
            <person name="Sandor L."/>
            <person name="Salamov A."/>
            <person name="Grigoriev I.V."/>
            <person name="Stajich J.E."/>
            <person name="Spatafora J.W."/>
        </authorList>
    </citation>
    <scope>NUCLEOTIDE SEQUENCE [LARGE SCALE GENOMIC DNA]</scope>
    <source>
        <strain evidence="1">S191</strain>
    </source>
</reference>
<sequence>MKIVDEALAHCPTVRKAIVYRHTDNEAVASAMVAGRNIFWQEVARH</sequence>
<dbReference type="EMBL" id="JAEFCI010009083">
    <property type="protein sequence ID" value="KAG5458032.1"/>
    <property type="molecule type" value="Genomic_DNA"/>
</dbReference>
<name>A0A8H8DHD7_9FUNG</name>
<evidence type="ECO:0000313" key="1">
    <source>
        <dbReference type="EMBL" id="KAG5458032.1"/>
    </source>
</evidence>
<keyword evidence="2" id="KW-1185">Reference proteome</keyword>
<comment type="caution">
    <text evidence="1">The sequence shown here is derived from an EMBL/GenBank/DDBJ whole genome shotgun (WGS) entry which is preliminary data.</text>
</comment>
<proteinExistence type="predicted"/>
<dbReference type="AlphaFoldDB" id="A0A8H8DHD7"/>
<protein>
    <submittedName>
        <fullName evidence="1">Uncharacterized protein</fullName>
    </submittedName>
</protein>
<dbReference type="Proteomes" id="UP000673691">
    <property type="component" value="Unassembled WGS sequence"/>
</dbReference>
<accession>A0A8H8DHD7</accession>
<evidence type="ECO:0000313" key="2">
    <source>
        <dbReference type="Proteomes" id="UP000673691"/>
    </source>
</evidence>
<gene>
    <name evidence="1" type="ORF">BJ554DRAFT_1828</name>
</gene>